<accession>A0A3N4JYN0</accession>
<sequence>MLMLGMLLLCLCFALLRAFPDVWGALLSLNLLNLLNLLPRWQRSTTKAGKARYTQEATEPRGGNQQKRNRFFIIKP</sequence>
<feature type="region of interest" description="Disordered" evidence="1">
    <location>
        <begin position="46"/>
        <end position="68"/>
    </location>
</feature>
<evidence type="ECO:0000256" key="1">
    <source>
        <dbReference type="SAM" id="MobiDB-lite"/>
    </source>
</evidence>
<protein>
    <submittedName>
        <fullName evidence="3">Uncharacterized protein</fullName>
    </submittedName>
</protein>
<dbReference type="Proteomes" id="UP000276215">
    <property type="component" value="Unassembled WGS sequence"/>
</dbReference>
<evidence type="ECO:0000256" key="2">
    <source>
        <dbReference type="SAM" id="SignalP"/>
    </source>
</evidence>
<evidence type="ECO:0000313" key="4">
    <source>
        <dbReference type="Proteomes" id="UP000276215"/>
    </source>
</evidence>
<dbReference type="EMBL" id="ML120362">
    <property type="protein sequence ID" value="RPB03486.1"/>
    <property type="molecule type" value="Genomic_DNA"/>
</dbReference>
<feature type="signal peptide" evidence="2">
    <location>
        <begin position="1"/>
        <end position="18"/>
    </location>
</feature>
<feature type="chain" id="PRO_5018126962" evidence="2">
    <location>
        <begin position="19"/>
        <end position="76"/>
    </location>
</feature>
<keyword evidence="4" id="KW-1185">Reference proteome</keyword>
<dbReference type="AlphaFoldDB" id="A0A3N4JYN0"/>
<gene>
    <name evidence="3" type="ORF">L873DRAFT_1800576</name>
</gene>
<reference evidence="3 4" key="1">
    <citation type="journal article" date="2018" name="Nat. Ecol. Evol.">
        <title>Pezizomycetes genomes reveal the molecular basis of ectomycorrhizal truffle lifestyle.</title>
        <authorList>
            <person name="Murat C."/>
            <person name="Payen T."/>
            <person name="Noel B."/>
            <person name="Kuo A."/>
            <person name="Morin E."/>
            <person name="Chen J."/>
            <person name="Kohler A."/>
            <person name="Krizsan K."/>
            <person name="Balestrini R."/>
            <person name="Da Silva C."/>
            <person name="Montanini B."/>
            <person name="Hainaut M."/>
            <person name="Levati E."/>
            <person name="Barry K.W."/>
            <person name="Belfiori B."/>
            <person name="Cichocki N."/>
            <person name="Clum A."/>
            <person name="Dockter R.B."/>
            <person name="Fauchery L."/>
            <person name="Guy J."/>
            <person name="Iotti M."/>
            <person name="Le Tacon F."/>
            <person name="Lindquist E.A."/>
            <person name="Lipzen A."/>
            <person name="Malagnac F."/>
            <person name="Mello A."/>
            <person name="Molinier V."/>
            <person name="Miyauchi S."/>
            <person name="Poulain J."/>
            <person name="Riccioni C."/>
            <person name="Rubini A."/>
            <person name="Sitrit Y."/>
            <person name="Splivallo R."/>
            <person name="Traeger S."/>
            <person name="Wang M."/>
            <person name="Zifcakova L."/>
            <person name="Wipf D."/>
            <person name="Zambonelli A."/>
            <person name="Paolocci F."/>
            <person name="Nowrousian M."/>
            <person name="Ottonello S."/>
            <person name="Baldrian P."/>
            <person name="Spatafora J.W."/>
            <person name="Henrissat B."/>
            <person name="Nagy L.G."/>
            <person name="Aury J.M."/>
            <person name="Wincker P."/>
            <person name="Grigoriev I.V."/>
            <person name="Bonfante P."/>
            <person name="Martin F.M."/>
        </authorList>
    </citation>
    <scope>NUCLEOTIDE SEQUENCE [LARGE SCALE GENOMIC DNA]</scope>
    <source>
        <strain evidence="3 4">120613-1</strain>
    </source>
</reference>
<keyword evidence="2" id="KW-0732">Signal</keyword>
<proteinExistence type="predicted"/>
<name>A0A3N4JYN0_9PEZI</name>
<evidence type="ECO:0000313" key="3">
    <source>
        <dbReference type="EMBL" id="RPB03486.1"/>
    </source>
</evidence>
<organism evidence="3 4">
    <name type="scientific">Choiromyces venosus 120613-1</name>
    <dbReference type="NCBI Taxonomy" id="1336337"/>
    <lineage>
        <taxon>Eukaryota</taxon>
        <taxon>Fungi</taxon>
        <taxon>Dikarya</taxon>
        <taxon>Ascomycota</taxon>
        <taxon>Pezizomycotina</taxon>
        <taxon>Pezizomycetes</taxon>
        <taxon>Pezizales</taxon>
        <taxon>Tuberaceae</taxon>
        <taxon>Choiromyces</taxon>
    </lineage>
</organism>